<dbReference type="AlphaFoldDB" id="A0A2G9GSM4"/>
<feature type="transmembrane region" description="Helical" evidence="7">
    <location>
        <begin position="63"/>
        <end position="85"/>
    </location>
</feature>
<evidence type="ECO:0000313" key="10">
    <source>
        <dbReference type="Proteomes" id="UP000231279"/>
    </source>
</evidence>
<evidence type="ECO:0000256" key="4">
    <source>
        <dbReference type="ARBA" id="ARBA00022824"/>
    </source>
</evidence>
<comment type="caution">
    <text evidence="9">The sequence shown here is derived from an EMBL/GenBank/DDBJ whole genome shotgun (WGS) entry which is preliminary data.</text>
</comment>
<dbReference type="PIRSF" id="PIRSF031032">
    <property type="entry name" value="TMP_97_prd"/>
    <property type="match status" value="1"/>
</dbReference>
<keyword evidence="6 7" id="KW-0472">Membrane</keyword>
<keyword evidence="5 7" id="KW-1133">Transmembrane helix</keyword>
<evidence type="ECO:0000256" key="2">
    <source>
        <dbReference type="ARBA" id="ARBA00009096"/>
    </source>
</evidence>
<evidence type="ECO:0000256" key="7">
    <source>
        <dbReference type="PIRNR" id="PIRNR031032"/>
    </source>
</evidence>
<dbReference type="PANTHER" id="PTHR31204">
    <property type="entry name" value="SIGMA INTRACELLULAR RECEPTOR 2"/>
    <property type="match status" value="1"/>
</dbReference>
<keyword evidence="10" id="KW-1185">Reference proteome</keyword>
<comment type="similarity">
    <text evidence="2">Belongs to the TMEM97/sigma-2 receptor family.</text>
</comment>
<accession>A0A2G9GSM4</accession>
<dbReference type="InterPro" id="IPR033118">
    <property type="entry name" value="EXPERA"/>
</dbReference>
<dbReference type="STRING" id="429701.A0A2G9GSM4"/>
<dbReference type="PROSITE" id="PS51751">
    <property type="entry name" value="EXPERA"/>
    <property type="match status" value="1"/>
</dbReference>
<dbReference type="EMBL" id="NKXS01003861">
    <property type="protein sequence ID" value="PIN08293.1"/>
    <property type="molecule type" value="Genomic_DNA"/>
</dbReference>
<keyword evidence="4" id="KW-0256">Endoplasmic reticulum</keyword>
<dbReference type="Pfam" id="PF05241">
    <property type="entry name" value="EBP"/>
    <property type="match status" value="1"/>
</dbReference>
<gene>
    <name evidence="9" type="ORF">CDL12_19126</name>
</gene>
<evidence type="ECO:0000256" key="5">
    <source>
        <dbReference type="ARBA" id="ARBA00022989"/>
    </source>
</evidence>
<dbReference type="InterPro" id="IPR016964">
    <property type="entry name" value="Sigma2_recept"/>
</dbReference>
<organism evidence="9 10">
    <name type="scientific">Handroanthus impetiginosus</name>
    <dbReference type="NCBI Taxonomy" id="429701"/>
    <lineage>
        <taxon>Eukaryota</taxon>
        <taxon>Viridiplantae</taxon>
        <taxon>Streptophyta</taxon>
        <taxon>Embryophyta</taxon>
        <taxon>Tracheophyta</taxon>
        <taxon>Spermatophyta</taxon>
        <taxon>Magnoliopsida</taxon>
        <taxon>eudicotyledons</taxon>
        <taxon>Gunneridae</taxon>
        <taxon>Pentapetalae</taxon>
        <taxon>asterids</taxon>
        <taxon>lamiids</taxon>
        <taxon>Lamiales</taxon>
        <taxon>Bignoniaceae</taxon>
        <taxon>Crescentiina</taxon>
        <taxon>Tabebuia alliance</taxon>
        <taxon>Handroanthus</taxon>
    </lineage>
</organism>
<feature type="transmembrane region" description="Helical" evidence="7">
    <location>
        <begin position="125"/>
        <end position="145"/>
    </location>
</feature>
<reference evidence="10" key="1">
    <citation type="journal article" date="2018" name="Gigascience">
        <title>Genome assembly of the Pink Ipe (Handroanthus impetiginosus, Bignoniaceae), a highly valued, ecologically keystone Neotropical timber forest tree.</title>
        <authorList>
            <person name="Silva-Junior O.B."/>
            <person name="Grattapaglia D."/>
            <person name="Novaes E."/>
            <person name="Collevatti R.G."/>
        </authorList>
    </citation>
    <scope>NUCLEOTIDE SEQUENCE [LARGE SCALE GENOMIC DNA]</scope>
    <source>
        <strain evidence="10">cv. UFG-1</strain>
    </source>
</reference>
<name>A0A2G9GSM4_9LAMI</name>
<feature type="transmembrane region" description="Helical" evidence="7">
    <location>
        <begin position="92"/>
        <end position="113"/>
    </location>
</feature>
<sequence>MGALCKVVDAVLFIFFLFIAIVAPLIDAQTCLPQHLFLPFLVELKNWHVQEFGDYLVSEKPHFFVGIVWLELLLQWPLAVASVYGIVAGKSWFSTTCLIYGVSTLTAMVAILAELTLSNRASDQLLMIYFPFLGFAILAFLRGLLTHSGKSKAIAKRLVLNRKKRA</sequence>
<proteinExistence type="inferred from homology"/>
<protein>
    <recommendedName>
        <fullName evidence="8">EXPERA domain-containing protein</fullName>
    </recommendedName>
</protein>
<evidence type="ECO:0000256" key="3">
    <source>
        <dbReference type="ARBA" id="ARBA00022692"/>
    </source>
</evidence>
<comment type="subcellular location">
    <subcellularLocation>
        <location evidence="1">Endoplasmic reticulum membrane</location>
        <topology evidence="1">Multi-pass membrane protein</topology>
    </subcellularLocation>
</comment>
<evidence type="ECO:0000256" key="6">
    <source>
        <dbReference type="ARBA" id="ARBA00023136"/>
    </source>
</evidence>
<evidence type="ECO:0000313" key="9">
    <source>
        <dbReference type="EMBL" id="PIN08293.1"/>
    </source>
</evidence>
<evidence type="ECO:0000259" key="8">
    <source>
        <dbReference type="PROSITE" id="PS51751"/>
    </source>
</evidence>
<dbReference type="GO" id="GO:0005789">
    <property type="term" value="C:endoplasmic reticulum membrane"/>
    <property type="evidence" value="ECO:0007669"/>
    <property type="project" value="UniProtKB-SubCell"/>
</dbReference>
<keyword evidence="3 7" id="KW-0812">Transmembrane</keyword>
<dbReference type="OrthoDB" id="433124at2759"/>
<dbReference type="InterPro" id="IPR051987">
    <property type="entry name" value="Sigma-2_receptor-like"/>
</dbReference>
<evidence type="ECO:0000256" key="1">
    <source>
        <dbReference type="ARBA" id="ARBA00004477"/>
    </source>
</evidence>
<feature type="domain" description="EXPERA" evidence="8">
    <location>
        <begin position="8"/>
        <end position="140"/>
    </location>
</feature>
<dbReference type="Proteomes" id="UP000231279">
    <property type="component" value="Unassembled WGS sequence"/>
</dbReference>
<dbReference type="PANTHER" id="PTHR31204:SF1">
    <property type="entry name" value="SIGMA INTRACELLULAR RECEPTOR 2"/>
    <property type="match status" value="1"/>
</dbReference>